<dbReference type="SUPFAM" id="SSF55785">
    <property type="entry name" value="PYP-like sensor domain (PAS domain)"/>
    <property type="match status" value="1"/>
</dbReference>
<dbReference type="CDD" id="cd00130">
    <property type="entry name" value="PAS"/>
    <property type="match status" value="1"/>
</dbReference>
<evidence type="ECO:0000313" key="8">
    <source>
        <dbReference type="EMBL" id="MCJ2182814.1"/>
    </source>
</evidence>
<dbReference type="PRINTS" id="PR00344">
    <property type="entry name" value="BCTRLSENSOR"/>
</dbReference>
<dbReference type="EC" id="2.7.13.3" evidence="2"/>
<dbReference type="PROSITE" id="PS50113">
    <property type="entry name" value="PAC"/>
    <property type="match status" value="1"/>
</dbReference>
<comment type="caution">
    <text evidence="8">The sequence shown here is derived from an EMBL/GenBank/DDBJ whole genome shotgun (WGS) entry which is preliminary data.</text>
</comment>
<protein>
    <recommendedName>
        <fullName evidence="2">histidine kinase</fullName>
        <ecNumber evidence="2">2.7.13.3</ecNumber>
    </recommendedName>
</protein>
<sequence length="472" mass="50918">MTRRETPRMAPETQTATPTPTPPPLLAGGLEGLAGSMGDGAGEDLWIEVIRQMDSVYADLVTSQTALEEQHRELSEAHGFIGSVLDAMTDVVLACGADGRLQRVNGALTAIVGESEQALLGREVEALFAPDERGAVRDAMIEVRSGGVVDQREWNLLMADGTPATVSTNIAPRRDGAGLMCGFVFVGRPLGDLQRAYRALDKAHSTLQRTQEQLLMSEKMAALGRLVAGVAHELNNPISFVFGNMYALKRYGDAIARYLEATGEHHGDPALDRLRAELRIDRILADIGPLVDGTLEGAERVRDIVQDLRRFSSNQEETPEPFNLARLVRTAAEWVAKAQRVKPRFTFDLPDPLDLVSRKGQLHQIAVNLVQNACDALAGQADGAVLIRAWREGATCFLMVADNGPGIPAARRDKIFEPFFTTKPIGSGTGLGLYVSYNMAAKLGGALRFEDNPGGGARFVLTLPDLVGEDAA</sequence>
<accession>A0ABT0BCX5</accession>
<evidence type="ECO:0000256" key="3">
    <source>
        <dbReference type="ARBA" id="ARBA00022553"/>
    </source>
</evidence>
<dbReference type="SUPFAM" id="SSF47384">
    <property type="entry name" value="Homodimeric domain of signal transducing histidine kinase"/>
    <property type="match status" value="1"/>
</dbReference>
<dbReference type="Gene3D" id="3.30.450.20">
    <property type="entry name" value="PAS domain"/>
    <property type="match status" value="1"/>
</dbReference>
<dbReference type="InterPro" id="IPR036097">
    <property type="entry name" value="HisK_dim/P_sf"/>
</dbReference>
<dbReference type="NCBIfam" id="TIGR00229">
    <property type="entry name" value="sensory_box"/>
    <property type="match status" value="1"/>
</dbReference>
<dbReference type="Gene3D" id="3.30.565.10">
    <property type="entry name" value="Histidine kinase-like ATPase, C-terminal domain"/>
    <property type="match status" value="1"/>
</dbReference>
<dbReference type="PROSITE" id="PS50109">
    <property type="entry name" value="HIS_KIN"/>
    <property type="match status" value="1"/>
</dbReference>
<dbReference type="InterPro" id="IPR000014">
    <property type="entry name" value="PAS"/>
</dbReference>
<dbReference type="PANTHER" id="PTHR43065">
    <property type="entry name" value="SENSOR HISTIDINE KINASE"/>
    <property type="match status" value="1"/>
</dbReference>
<gene>
    <name evidence="8" type="ORF">MTR62_08935</name>
</gene>
<dbReference type="InterPro" id="IPR003594">
    <property type="entry name" value="HATPase_dom"/>
</dbReference>
<dbReference type="PROSITE" id="PS50112">
    <property type="entry name" value="PAS"/>
    <property type="match status" value="1"/>
</dbReference>
<evidence type="ECO:0000313" key="9">
    <source>
        <dbReference type="Proteomes" id="UP001162881"/>
    </source>
</evidence>
<dbReference type="Proteomes" id="UP001162881">
    <property type="component" value="Unassembled WGS sequence"/>
</dbReference>
<proteinExistence type="predicted"/>
<evidence type="ECO:0000259" key="5">
    <source>
        <dbReference type="PROSITE" id="PS50109"/>
    </source>
</evidence>
<dbReference type="EMBL" id="JALHLF010000026">
    <property type="protein sequence ID" value="MCJ2182814.1"/>
    <property type="molecule type" value="Genomic_DNA"/>
</dbReference>
<evidence type="ECO:0000256" key="1">
    <source>
        <dbReference type="ARBA" id="ARBA00000085"/>
    </source>
</evidence>
<dbReference type="GO" id="GO:0005524">
    <property type="term" value="F:ATP binding"/>
    <property type="evidence" value="ECO:0007669"/>
    <property type="project" value="UniProtKB-KW"/>
</dbReference>
<dbReference type="InterPro" id="IPR003661">
    <property type="entry name" value="HisK_dim/P_dom"/>
</dbReference>
<keyword evidence="9" id="KW-1185">Reference proteome</keyword>
<keyword evidence="8" id="KW-0547">Nucleotide-binding</keyword>
<dbReference type="Pfam" id="PF02518">
    <property type="entry name" value="HATPase_c"/>
    <property type="match status" value="1"/>
</dbReference>
<dbReference type="SMART" id="SM00091">
    <property type="entry name" value="PAS"/>
    <property type="match status" value="1"/>
</dbReference>
<keyword evidence="8" id="KW-0067">ATP-binding</keyword>
<dbReference type="SMART" id="SM00388">
    <property type="entry name" value="HisKA"/>
    <property type="match status" value="1"/>
</dbReference>
<dbReference type="InterPro" id="IPR004358">
    <property type="entry name" value="Sig_transdc_His_kin-like_C"/>
</dbReference>
<dbReference type="CDD" id="cd00082">
    <property type="entry name" value="HisKA"/>
    <property type="match status" value="1"/>
</dbReference>
<feature type="domain" description="Histidine kinase" evidence="5">
    <location>
        <begin position="229"/>
        <end position="467"/>
    </location>
</feature>
<evidence type="ECO:0000256" key="4">
    <source>
        <dbReference type="SAM" id="MobiDB-lite"/>
    </source>
</evidence>
<dbReference type="PANTHER" id="PTHR43065:SF42">
    <property type="entry name" value="TWO-COMPONENT SENSOR PPRA"/>
    <property type="match status" value="1"/>
</dbReference>
<evidence type="ECO:0000256" key="2">
    <source>
        <dbReference type="ARBA" id="ARBA00012438"/>
    </source>
</evidence>
<feature type="region of interest" description="Disordered" evidence="4">
    <location>
        <begin position="1"/>
        <end position="32"/>
    </location>
</feature>
<keyword evidence="3" id="KW-0597">Phosphoprotein</keyword>
<dbReference type="Gene3D" id="1.10.287.130">
    <property type="match status" value="1"/>
</dbReference>
<dbReference type="SUPFAM" id="SSF55874">
    <property type="entry name" value="ATPase domain of HSP90 chaperone/DNA topoisomerase II/histidine kinase"/>
    <property type="match status" value="1"/>
</dbReference>
<dbReference type="InterPro" id="IPR035965">
    <property type="entry name" value="PAS-like_dom_sf"/>
</dbReference>
<name>A0ABT0BCX5_9SPHN</name>
<dbReference type="SMART" id="SM00387">
    <property type="entry name" value="HATPase_c"/>
    <property type="match status" value="1"/>
</dbReference>
<organism evidence="8 9">
    <name type="scientific">Novosphingobium organovorum</name>
    <dbReference type="NCBI Taxonomy" id="2930092"/>
    <lineage>
        <taxon>Bacteria</taxon>
        <taxon>Pseudomonadati</taxon>
        <taxon>Pseudomonadota</taxon>
        <taxon>Alphaproteobacteria</taxon>
        <taxon>Sphingomonadales</taxon>
        <taxon>Sphingomonadaceae</taxon>
        <taxon>Novosphingobium</taxon>
    </lineage>
</organism>
<dbReference type="RefSeq" id="WP_244019315.1">
    <property type="nucleotide sequence ID" value="NZ_JALHLF010000026.1"/>
</dbReference>
<dbReference type="InterPro" id="IPR013656">
    <property type="entry name" value="PAS_4"/>
</dbReference>
<dbReference type="Pfam" id="PF08448">
    <property type="entry name" value="PAS_4"/>
    <property type="match status" value="1"/>
</dbReference>
<dbReference type="InterPro" id="IPR036890">
    <property type="entry name" value="HATPase_C_sf"/>
</dbReference>
<comment type="catalytic activity">
    <reaction evidence="1">
        <text>ATP + protein L-histidine = ADP + protein N-phospho-L-histidine.</text>
        <dbReference type="EC" id="2.7.13.3"/>
    </reaction>
</comment>
<feature type="domain" description="PAS" evidence="6">
    <location>
        <begin position="77"/>
        <end position="147"/>
    </location>
</feature>
<feature type="domain" description="PAC" evidence="7">
    <location>
        <begin position="150"/>
        <end position="202"/>
    </location>
</feature>
<dbReference type="InterPro" id="IPR005467">
    <property type="entry name" value="His_kinase_dom"/>
</dbReference>
<dbReference type="InterPro" id="IPR000700">
    <property type="entry name" value="PAS-assoc_C"/>
</dbReference>
<evidence type="ECO:0000259" key="6">
    <source>
        <dbReference type="PROSITE" id="PS50112"/>
    </source>
</evidence>
<evidence type="ECO:0000259" key="7">
    <source>
        <dbReference type="PROSITE" id="PS50113"/>
    </source>
</evidence>
<reference evidence="8" key="1">
    <citation type="submission" date="2022-03" db="EMBL/GenBank/DDBJ databases">
        <title>Identification of a novel bacterium isolated from mangrove sediments.</title>
        <authorList>
            <person name="Pan X."/>
        </authorList>
    </citation>
    <scope>NUCLEOTIDE SEQUENCE</scope>
    <source>
        <strain evidence="8">B1949</strain>
    </source>
</reference>